<accession>A0A6B0VM14</accession>
<dbReference type="Proteomes" id="UP000434101">
    <property type="component" value="Unassembled WGS sequence"/>
</dbReference>
<evidence type="ECO:0000313" key="2">
    <source>
        <dbReference type="Proteomes" id="UP000434101"/>
    </source>
</evidence>
<sequence length="301" mass="32710">MASIGGAAAVSSTRFDVRERAVADAPLSVRVYPGPVPLRAWVRYGFDGVRRDWPPPFRDGLAAVEGALEQVLAYARERSRLESVEVRVERGEPVRFPLSAAPLSSEAVVPELETVLEVFGDRLRERNALTGRTCNLLLCWSPFNYRVGYGGTLPPNAQVGDETDGSTGDAQTVANLGATEVWDSRAVSRNMAIHEAVHTFLSPDIVEAVGGSTCDHDLGTAIRVDDETMAVSPMATAYAGPDEIGGGTRWHGRGCADHDRFHRHDGYEGVEEWTYTTELSDATLEAVTRYFEREAGSREGG</sequence>
<keyword evidence="2" id="KW-1185">Reference proteome</keyword>
<protein>
    <submittedName>
        <fullName evidence="1">Uncharacterized protein</fullName>
    </submittedName>
</protein>
<evidence type="ECO:0000313" key="1">
    <source>
        <dbReference type="EMBL" id="MXV62881.1"/>
    </source>
</evidence>
<comment type="caution">
    <text evidence="1">The sequence shown here is derived from an EMBL/GenBank/DDBJ whole genome shotgun (WGS) entry which is preliminary data.</text>
</comment>
<proteinExistence type="predicted"/>
<reference evidence="1 2" key="1">
    <citation type="submission" date="2020-01" db="EMBL/GenBank/DDBJ databases">
        <title>Natronorubrum sp. JWXQ-INN 674 isolated from Inner Mongolia Autonomous Region of China.</title>
        <authorList>
            <person name="Xue Q."/>
        </authorList>
    </citation>
    <scope>NUCLEOTIDE SEQUENCE [LARGE SCALE GENOMIC DNA]</scope>
    <source>
        <strain evidence="1 2">JWXQ-INN-674</strain>
    </source>
</reference>
<gene>
    <name evidence="1" type="ORF">GS429_12550</name>
</gene>
<organism evidence="1 2">
    <name type="scientific">Natronorubrum halalkaliphilum</name>
    <dbReference type="NCBI Taxonomy" id="2691917"/>
    <lineage>
        <taxon>Archaea</taxon>
        <taxon>Methanobacteriati</taxon>
        <taxon>Methanobacteriota</taxon>
        <taxon>Stenosarchaea group</taxon>
        <taxon>Halobacteria</taxon>
        <taxon>Halobacteriales</taxon>
        <taxon>Natrialbaceae</taxon>
        <taxon>Natronorubrum</taxon>
    </lineage>
</organism>
<dbReference type="EMBL" id="WUYX01000038">
    <property type="protein sequence ID" value="MXV62881.1"/>
    <property type="molecule type" value="Genomic_DNA"/>
</dbReference>
<dbReference type="AlphaFoldDB" id="A0A6B0VM14"/>
<name>A0A6B0VM14_9EURY</name>